<evidence type="ECO:0000313" key="7">
    <source>
        <dbReference type="Proteomes" id="UP000003751"/>
    </source>
</evidence>
<gene>
    <name evidence="6" type="ORF">SAMN05444342_3111</name>
    <name evidence="5" type="ORF">ZOD2009_17725</name>
</gene>
<evidence type="ECO:0000313" key="6">
    <source>
        <dbReference type="EMBL" id="SHL16836.1"/>
    </source>
</evidence>
<dbReference type="OrthoDB" id="156233at2157"/>
<dbReference type="RefSeq" id="WP_007982081.1">
    <property type="nucleotide sequence ID" value="NZ_AEMG01000020.1"/>
</dbReference>
<dbReference type="Pfam" id="PF04967">
    <property type="entry name" value="HTH_10"/>
    <property type="match status" value="1"/>
</dbReference>
<dbReference type="eggNOG" id="arCOG02276">
    <property type="taxonomic scope" value="Archaea"/>
</dbReference>
<dbReference type="Proteomes" id="UP000003751">
    <property type="component" value="Unassembled WGS sequence"/>
</dbReference>
<organism evidence="5 7">
    <name type="scientific">Haladaptatus paucihalophilus DX253</name>
    <dbReference type="NCBI Taxonomy" id="797209"/>
    <lineage>
        <taxon>Archaea</taxon>
        <taxon>Methanobacteriati</taxon>
        <taxon>Methanobacteriota</taxon>
        <taxon>Stenosarchaea group</taxon>
        <taxon>Halobacteria</taxon>
        <taxon>Halobacteriales</taxon>
        <taxon>Haladaptataceae</taxon>
        <taxon>Haladaptatus</taxon>
    </lineage>
</organism>
<dbReference type="AlphaFoldDB" id="E7QXK6"/>
<feature type="domain" description="Bacterioopsin transcriptional activator GAF and HTH associated" evidence="4">
    <location>
        <begin position="24"/>
        <end position="126"/>
    </location>
</feature>
<evidence type="ECO:0000259" key="3">
    <source>
        <dbReference type="Pfam" id="PF04967"/>
    </source>
</evidence>
<keyword evidence="1" id="KW-0805">Transcription regulation</keyword>
<feature type="domain" description="HTH bat-type" evidence="3">
    <location>
        <begin position="157"/>
        <end position="208"/>
    </location>
</feature>
<sequence length="217" mass="24798">MTVITDITIPAEKFALGKLLDEFPDINIELVRVIPLRDGIIPLFWVTGGDPDDIKATIRDDPLTEEVELLTRADNRYLFEIRWSTEIDHLIRPMIESRAEVLWAKGDVDEWQFRLQFPNRSMLAAFRQQCLDKDIKFHLDALYNPTIPGEDLEEGELSSQQFDILATAHENGYWHVPREIQLGELAELIGVSSNAASQRMRRALDTVVGQAIVNKES</sequence>
<keyword evidence="2" id="KW-0804">Transcription</keyword>
<evidence type="ECO:0000256" key="2">
    <source>
        <dbReference type="ARBA" id="ARBA00023163"/>
    </source>
</evidence>
<dbReference type="InterPro" id="IPR031803">
    <property type="entry name" value="BAT_GAF/HTH-assoc"/>
</dbReference>
<dbReference type="EMBL" id="AEMG01000020">
    <property type="protein sequence ID" value="EFW90719.1"/>
    <property type="molecule type" value="Genomic_DNA"/>
</dbReference>
<dbReference type="Proteomes" id="UP000184203">
    <property type="component" value="Unassembled WGS sequence"/>
</dbReference>
<dbReference type="PANTHER" id="PTHR34236">
    <property type="entry name" value="DIMETHYL SULFOXIDE REDUCTASE TRANSCRIPTIONAL ACTIVATOR"/>
    <property type="match status" value="1"/>
</dbReference>
<evidence type="ECO:0000313" key="8">
    <source>
        <dbReference type="Proteomes" id="UP000184203"/>
    </source>
</evidence>
<accession>E7QXK6</accession>
<dbReference type="Pfam" id="PF15915">
    <property type="entry name" value="BAT"/>
    <property type="match status" value="1"/>
</dbReference>
<evidence type="ECO:0000256" key="1">
    <source>
        <dbReference type="ARBA" id="ARBA00023015"/>
    </source>
</evidence>
<proteinExistence type="predicted"/>
<name>E7QXK6_HALPU</name>
<reference evidence="6" key="2">
    <citation type="submission" date="2016-11" db="EMBL/GenBank/DDBJ databases">
        <authorList>
            <person name="Jaros S."/>
            <person name="Januszkiewicz K."/>
            <person name="Wedrychowicz H."/>
        </authorList>
    </citation>
    <scope>NUCLEOTIDE SEQUENCE [LARGE SCALE GENOMIC DNA]</scope>
    <source>
        <strain evidence="6">DX253</strain>
    </source>
</reference>
<protein>
    <submittedName>
        <fullName evidence="5">Bacterio-opsin activator HTH domain protein</fullName>
    </submittedName>
    <submittedName>
        <fullName evidence="6">Predicted DNA binding protein, contains HTH domain</fullName>
    </submittedName>
</protein>
<evidence type="ECO:0000259" key="4">
    <source>
        <dbReference type="Pfam" id="PF15915"/>
    </source>
</evidence>
<dbReference type="PATRIC" id="fig|797209.4.peg.3471"/>
<dbReference type="PANTHER" id="PTHR34236:SF1">
    <property type="entry name" value="DIMETHYL SULFOXIDE REDUCTASE TRANSCRIPTIONAL ACTIVATOR"/>
    <property type="match status" value="1"/>
</dbReference>
<dbReference type="EMBL" id="FRAN01000005">
    <property type="protein sequence ID" value="SHL16836.1"/>
    <property type="molecule type" value="Genomic_DNA"/>
</dbReference>
<dbReference type="InterPro" id="IPR007050">
    <property type="entry name" value="HTH_bacterioopsin"/>
</dbReference>
<reference evidence="8" key="3">
    <citation type="submission" date="2016-11" db="EMBL/GenBank/DDBJ databases">
        <authorList>
            <person name="Varghese N."/>
            <person name="Submissions S."/>
        </authorList>
    </citation>
    <scope>NUCLEOTIDE SEQUENCE [LARGE SCALE GENOMIC DNA]</scope>
    <source>
        <strain evidence="8">DX253</strain>
    </source>
</reference>
<reference evidence="5 7" key="1">
    <citation type="journal article" date="2014" name="ISME J.">
        <title>Trehalose/2-sulfotrehalose biosynthesis and glycine-betaine uptake are widely spread mechanisms for osmoadaptation in the Halobacteriales.</title>
        <authorList>
            <person name="Youssef N.H."/>
            <person name="Savage-Ashlock K.N."/>
            <person name="McCully A.L."/>
            <person name="Luedtke B."/>
            <person name="Shaw E.I."/>
            <person name="Hoff W.D."/>
            <person name="Elshahed M.S."/>
        </authorList>
    </citation>
    <scope>NUCLEOTIDE SEQUENCE [LARGE SCALE GENOMIC DNA]</scope>
    <source>
        <strain evidence="5 7">DX253</strain>
    </source>
</reference>
<evidence type="ECO:0000313" key="5">
    <source>
        <dbReference type="EMBL" id="EFW90719.1"/>
    </source>
</evidence>
<keyword evidence="8" id="KW-1185">Reference proteome</keyword>